<evidence type="ECO:0000256" key="2">
    <source>
        <dbReference type="ARBA" id="ARBA00023002"/>
    </source>
</evidence>
<gene>
    <name evidence="4" type="ORF">JTE90_000840</name>
</gene>
<sequence length="248" mass="26902">MRITNVLITGANRGLGLEFVKQFLKLSSPPSQVFATCRDPSKADDLLEIAKKNSNVKVLQLDVKDDKSFPQLRQHLEQEIGESGLNLLINNAGVALWADLAKTTKQLMMENFEVNTVAPLLLTKELLPLLQTAATKVGGDKLSCARAAVVNITSKMGSIDDNTSGGQYAYRTSKTALNMVTKSLSLDLKPHGILAFVLHPGWVQTDMGGKSGLINTETSVQGMLDTIQKASDDHGGIMFSYDGKVINW</sequence>
<comment type="caution">
    <text evidence="4">The sequence shown here is derived from an EMBL/GenBank/DDBJ whole genome shotgun (WGS) entry which is preliminary data.</text>
</comment>
<dbReference type="Pfam" id="PF00106">
    <property type="entry name" value="adh_short"/>
    <property type="match status" value="1"/>
</dbReference>
<evidence type="ECO:0000313" key="4">
    <source>
        <dbReference type="EMBL" id="KAG8199746.1"/>
    </source>
</evidence>
<organism evidence="4 5">
    <name type="scientific">Oedothorax gibbosus</name>
    <dbReference type="NCBI Taxonomy" id="931172"/>
    <lineage>
        <taxon>Eukaryota</taxon>
        <taxon>Metazoa</taxon>
        <taxon>Ecdysozoa</taxon>
        <taxon>Arthropoda</taxon>
        <taxon>Chelicerata</taxon>
        <taxon>Arachnida</taxon>
        <taxon>Araneae</taxon>
        <taxon>Araneomorphae</taxon>
        <taxon>Entelegynae</taxon>
        <taxon>Araneoidea</taxon>
        <taxon>Linyphiidae</taxon>
        <taxon>Erigoninae</taxon>
        <taxon>Oedothorax</taxon>
    </lineage>
</organism>
<reference evidence="4 5" key="1">
    <citation type="journal article" date="2022" name="Nat. Ecol. Evol.">
        <title>A masculinizing supergene underlies an exaggerated male reproductive morph in a spider.</title>
        <authorList>
            <person name="Hendrickx F."/>
            <person name="De Corte Z."/>
            <person name="Sonet G."/>
            <person name="Van Belleghem S.M."/>
            <person name="Kostlbacher S."/>
            <person name="Vangestel C."/>
        </authorList>
    </citation>
    <scope>NUCLEOTIDE SEQUENCE [LARGE SCALE GENOMIC DNA]</scope>
    <source>
        <strain evidence="4">W744_W776</strain>
    </source>
</reference>
<evidence type="ECO:0000313" key="5">
    <source>
        <dbReference type="Proteomes" id="UP000827092"/>
    </source>
</evidence>
<evidence type="ECO:0008006" key="6">
    <source>
        <dbReference type="Google" id="ProtNLM"/>
    </source>
</evidence>
<dbReference type="InterPro" id="IPR051468">
    <property type="entry name" value="Fungal_SecMetab_SDRs"/>
</dbReference>
<name>A0AAV6VUI2_9ARAC</name>
<keyword evidence="1" id="KW-0521">NADP</keyword>
<dbReference type="EMBL" id="JAFNEN010000024">
    <property type="protein sequence ID" value="KAG8199746.1"/>
    <property type="molecule type" value="Genomic_DNA"/>
</dbReference>
<keyword evidence="2" id="KW-0560">Oxidoreductase</keyword>
<dbReference type="GO" id="GO:0005737">
    <property type="term" value="C:cytoplasm"/>
    <property type="evidence" value="ECO:0007669"/>
    <property type="project" value="TreeGrafter"/>
</dbReference>
<comment type="similarity">
    <text evidence="3">Belongs to the short-chain dehydrogenases/reductases (SDR) family.</text>
</comment>
<evidence type="ECO:0000256" key="1">
    <source>
        <dbReference type="ARBA" id="ARBA00022857"/>
    </source>
</evidence>
<dbReference type="PANTHER" id="PTHR43544">
    <property type="entry name" value="SHORT-CHAIN DEHYDROGENASE/REDUCTASE"/>
    <property type="match status" value="1"/>
</dbReference>
<protein>
    <recommendedName>
        <fullName evidence="6">C-factor</fullName>
    </recommendedName>
</protein>
<dbReference type="SUPFAM" id="SSF51735">
    <property type="entry name" value="NAD(P)-binding Rossmann-fold domains"/>
    <property type="match status" value="1"/>
</dbReference>
<dbReference type="InterPro" id="IPR002347">
    <property type="entry name" value="SDR_fam"/>
</dbReference>
<dbReference type="Gene3D" id="3.40.50.720">
    <property type="entry name" value="NAD(P)-binding Rossmann-like Domain"/>
    <property type="match status" value="1"/>
</dbReference>
<dbReference type="PANTHER" id="PTHR43544:SF7">
    <property type="entry name" value="NADB-LER2"/>
    <property type="match status" value="1"/>
</dbReference>
<dbReference type="GO" id="GO:0016491">
    <property type="term" value="F:oxidoreductase activity"/>
    <property type="evidence" value="ECO:0007669"/>
    <property type="project" value="UniProtKB-KW"/>
</dbReference>
<accession>A0AAV6VUI2</accession>
<evidence type="ECO:0000256" key="3">
    <source>
        <dbReference type="RuleBase" id="RU000363"/>
    </source>
</evidence>
<dbReference type="PRINTS" id="PR00080">
    <property type="entry name" value="SDRFAMILY"/>
</dbReference>
<dbReference type="CDD" id="cd05325">
    <property type="entry name" value="carb_red_sniffer_like_SDR_c"/>
    <property type="match status" value="1"/>
</dbReference>
<proteinExistence type="inferred from homology"/>
<keyword evidence="5" id="KW-1185">Reference proteome</keyword>
<dbReference type="Proteomes" id="UP000827092">
    <property type="component" value="Unassembled WGS sequence"/>
</dbReference>
<dbReference type="InterPro" id="IPR036291">
    <property type="entry name" value="NAD(P)-bd_dom_sf"/>
</dbReference>
<dbReference type="AlphaFoldDB" id="A0AAV6VUI2"/>
<dbReference type="PRINTS" id="PR00081">
    <property type="entry name" value="GDHRDH"/>
</dbReference>